<comment type="similarity">
    <text evidence="1">Belongs to the AfsR/DnrI/RedD regulatory family.</text>
</comment>
<dbReference type="PANTHER" id="PTHR35807:SF1">
    <property type="entry name" value="TRANSCRIPTIONAL REGULATOR REDD"/>
    <property type="match status" value="1"/>
</dbReference>
<organism evidence="7 8">
    <name type="scientific">Krasilnikovia cinnamomea</name>
    <dbReference type="NCBI Taxonomy" id="349313"/>
    <lineage>
        <taxon>Bacteria</taxon>
        <taxon>Bacillati</taxon>
        <taxon>Actinomycetota</taxon>
        <taxon>Actinomycetes</taxon>
        <taxon>Micromonosporales</taxon>
        <taxon>Micromonosporaceae</taxon>
        <taxon>Krasilnikovia</taxon>
    </lineage>
</organism>
<accession>A0A4Q7ZK93</accession>
<dbReference type="InterPro" id="IPR041664">
    <property type="entry name" value="AAA_16"/>
</dbReference>
<sequence length="1072" mass="116513">MFRDVSGDLRDDRAANHDVGQPEVTFGLLGPLTVSVGDVPVIVGAAKMRALLASLLLRRGEVLSVDSLVERLWGDDLPSDARNAVQTYIRRLRTLLGTARSIIVTSPPGYYIDVPPSAVDIDRFRAHVQLAGSAQARGDIEAEVRELRAGLALWRGTPLSDVSSESLHRDEQPLLIEERLQALERRIDADLRAGRQVEVIAELRALTTEFPLRERLWHHLILALYRSHRQAEALNAFRDVSALLREELGVDPCGELTQLHHRILTADPSLHPPSHAAAGSWVAPSQLPPEVNDFVGRAELVDRVTSQVARPPQASGGLPLVVLSGPPGVGKTELALHVAHRLRNDFPDGQLFVNLRGFSSDASVRPEEALSGFLSALGAPANRVPHNPDQQRALFRSMLAGRRVLLVLDNAGSPEQVRPLLPGSPSCSVIVTSRDNLSGLSAVNGAHRVPVDPVTALEAEALLSRIIGADRIDSEPQAVAKLATACGFLPLALRIAASNVAAAPGQTIAGHAEDLRSDDRLVALTIDGDDQASVRIAFDHSYRELEPETARLFRLVSLAPGPDFDRYTAASLAGVSPAVARRTLSRLAMANLVQHHGSDRYRFHDLIREYATAQASHDGPEACLAALRRLLDYYLCTCEAASQLLYPDLPRLRKAEQAAASVRPSWTDSLEALDWLEKEVMNLVSIIREPALQECGAPVWLLADSLLGFFIRQRQDSAWLTTLQSALAAAERVGDRTATAALQRGRGRLHFRRNEFADSLACYRRSVEISREIGDRAGEGRDLIGLGSVAFEMQDYLEAARYMEEALPLLRDSGHREGGTTALMNLGIALLMLGDADRGVKCLTGSRSLAEELNLRNLSHRATAGLAMLQSWRGAFDEAAKEFESVLDSWTELGYVEGQAETLRNLAEVRLESGHAEEAIDLAQQSLGLAEQADAKWMVMGAHVTLGEAHLALGDVEAAHERLTIAASLTAPGCGYWYPYTVLGLAGCRRITGDHEGAVGLAREVVENQRPRLRARAHAELARIASALGNDAEAVDHARLACDISGAYGYRPEGERARGILRELHELPPSDT</sequence>
<dbReference type="PROSITE" id="PS51755">
    <property type="entry name" value="OMPR_PHOB"/>
    <property type="match status" value="1"/>
</dbReference>
<evidence type="ECO:0000256" key="3">
    <source>
        <dbReference type="ARBA" id="ARBA00023125"/>
    </source>
</evidence>
<proteinExistence type="inferred from homology"/>
<keyword evidence="3 5" id="KW-0238">DNA-binding</keyword>
<dbReference type="InterPro" id="IPR016032">
    <property type="entry name" value="Sig_transdc_resp-reg_C-effctor"/>
</dbReference>
<reference evidence="7 8" key="1">
    <citation type="submission" date="2019-02" db="EMBL/GenBank/DDBJ databases">
        <title>Sequencing the genomes of 1000 actinobacteria strains.</title>
        <authorList>
            <person name="Klenk H.-P."/>
        </authorList>
    </citation>
    <scope>NUCLEOTIDE SEQUENCE [LARGE SCALE GENOMIC DNA]</scope>
    <source>
        <strain evidence="7 8">DSM 45162</strain>
    </source>
</reference>
<evidence type="ECO:0000313" key="8">
    <source>
        <dbReference type="Proteomes" id="UP000292564"/>
    </source>
</evidence>
<dbReference type="Gene3D" id="1.25.40.10">
    <property type="entry name" value="Tetratricopeptide repeat domain"/>
    <property type="match status" value="2"/>
</dbReference>
<feature type="domain" description="OmpR/PhoB-type" evidence="6">
    <location>
        <begin position="14"/>
        <end position="114"/>
    </location>
</feature>
<dbReference type="Pfam" id="PF03704">
    <property type="entry name" value="BTAD"/>
    <property type="match status" value="1"/>
</dbReference>
<dbReference type="SUPFAM" id="SSF46894">
    <property type="entry name" value="C-terminal effector domain of the bipartite response regulators"/>
    <property type="match status" value="1"/>
</dbReference>
<dbReference type="AlphaFoldDB" id="A0A4Q7ZK93"/>
<evidence type="ECO:0000256" key="4">
    <source>
        <dbReference type="ARBA" id="ARBA00023163"/>
    </source>
</evidence>
<evidence type="ECO:0000256" key="2">
    <source>
        <dbReference type="ARBA" id="ARBA00023015"/>
    </source>
</evidence>
<keyword evidence="4" id="KW-0804">Transcription</keyword>
<dbReference type="Pfam" id="PF00486">
    <property type="entry name" value="Trans_reg_C"/>
    <property type="match status" value="1"/>
</dbReference>
<dbReference type="GO" id="GO:0000160">
    <property type="term" value="P:phosphorelay signal transduction system"/>
    <property type="evidence" value="ECO:0007669"/>
    <property type="project" value="InterPro"/>
</dbReference>
<dbReference type="Gene3D" id="1.10.10.10">
    <property type="entry name" value="Winged helix-like DNA-binding domain superfamily/Winged helix DNA-binding domain"/>
    <property type="match status" value="1"/>
</dbReference>
<dbReference type="Pfam" id="PF13191">
    <property type="entry name" value="AAA_16"/>
    <property type="match status" value="1"/>
</dbReference>
<dbReference type="Pfam" id="PF13424">
    <property type="entry name" value="TPR_12"/>
    <property type="match status" value="1"/>
</dbReference>
<dbReference type="SMART" id="SM01043">
    <property type="entry name" value="BTAD"/>
    <property type="match status" value="1"/>
</dbReference>
<dbReference type="PRINTS" id="PR00364">
    <property type="entry name" value="DISEASERSIST"/>
</dbReference>
<gene>
    <name evidence="7" type="ORF">EV385_3163</name>
</gene>
<dbReference type="InterPro" id="IPR005158">
    <property type="entry name" value="BTAD"/>
</dbReference>
<dbReference type="SMART" id="SM00862">
    <property type="entry name" value="Trans_reg_C"/>
    <property type="match status" value="1"/>
</dbReference>
<dbReference type="Proteomes" id="UP000292564">
    <property type="component" value="Unassembled WGS sequence"/>
</dbReference>
<dbReference type="InterPro" id="IPR019734">
    <property type="entry name" value="TPR_rpt"/>
</dbReference>
<dbReference type="OrthoDB" id="7628974at2"/>
<dbReference type="SMART" id="SM00382">
    <property type="entry name" value="AAA"/>
    <property type="match status" value="1"/>
</dbReference>
<feature type="DNA-binding region" description="OmpR/PhoB-type" evidence="5">
    <location>
        <begin position="14"/>
        <end position="114"/>
    </location>
</feature>
<dbReference type="CDD" id="cd15831">
    <property type="entry name" value="BTAD"/>
    <property type="match status" value="1"/>
</dbReference>
<comment type="caution">
    <text evidence="7">The sequence shown here is derived from an EMBL/GenBank/DDBJ whole genome shotgun (WGS) entry which is preliminary data.</text>
</comment>
<dbReference type="InterPro" id="IPR051677">
    <property type="entry name" value="AfsR-DnrI-RedD_regulator"/>
</dbReference>
<dbReference type="GO" id="GO:0003677">
    <property type="term" value="F:DNA binding"/>
    <property type="evidence" value="ECO:0007669"/>
    <property type="project" value="UniProtKB-UniRule"/>
</dbReference>
<name>A0A4Q7ZK93_9ACTN</name>
<protein>
    <submittedName>
        <fullName evidence="7">DNA-binding SARP family transcriptional activator</fullName>
    </submittedName>
</protein>
<dbReference type="EMBL" id="SHKY01000001">
    <property type="protein sequence ID" value="RZU51348.1"/>
    <property type="molecule type" value="Genomic_DNA"/>
</dbReference>
<dbReference type="InterPro" id="IPR011990">
    <property type="entry name" value="TPR-like_helical_dom_sf"/>
</dbReference>
<evidence type="ECO:0000313" key="7">
    <source>
        <dbReference type="EMBL" id="RZU51348.1"/>
    </source>
</evidence>
<dbReference type="RefSeq" id="WP_130510120.1">
    <property type="nucleotide sequence ID" value="NZ_SHKY01000001.1"/>
</dbReference>
<dbReference type="InterPro" id="IPR027417">
    <property type="entry name" value="P-loop_NTPase"/>
</dbReference>
<dbReference type="SUPFAM" id="SSF52540">
    <property type="entry name" value="P-loop containing nucleoside triphosphate hydrolases"/>
    <property type="match status" value="1"/>
</dbReference>
<keyword evidence="8" id="KW-1185">Reference proteome</keyword>
<keyword evidence="2" id="KW-0805">Transcription regulation</keyword>
<dbReference type="InterPro" id="IPR036388">
    <property type="entry name" value="WH-like_DNA-bd_sf"/>
</dbReference>
<dbReference type="PANTHER" id="PTHR35807">
    <property type="entry name" value="TRANSCRIPTIONAL REGULATOR REDD-RELATED"/>
    <property type="match status" value="1"/>
</dbReference>
<dbReference type="SUPFAM" id="SSF48452">
    <property type="entry name" value="TPR-like"/>
    <property type="match status" value="3"/>
</dbReference>
<dbReference type="InterPro" id="IPR003593">
    <property type="entry name" value="AAA+_ATPase"/>
</dbReference>
<evidence type="ECO:0000256" key="5">
    <source>
        <dbReference type="PROSITE-ProRule" id="PRU01091"/>
    </source>
</evidence>
<dbReference type="Gene3D" id="3.40.50.300">
    <property type="entry name" value="P-loop containing nucleotide triphosphate hydrolases"/>
    <property type="match status" value="1"/>
</dbReference>
<dbReference type="GO" id="GO:0006355">
    <property type="term" value="P:regulation of DNA-templated transcription"/>
    <property type="evidence" value="ECO:0007669"/>
    <property type="project" value="InterPro"/>
</dbReference>
<evidence type="ECO:0000259" key="6">
    <source>
        <dbReference type="PROSITE" id="PS51755"/>
    </source>
</evidence>
<dbReference type="InterPro" id="IPR001867">
    <property type="entry name" value="OmpR/PhoB-type_DNA-bd"/>
</dbReference>
<dbReference type="SMART" id="SM00028">
    <property type="entry name" value="TPR"/>
    <property type="match status" value="6"/>
</dbReference>
<evidence type="ECO:0000256" key="1">
    <source>
        <dbReference type="ARBA" id="ARBA00005820"/>
    </source>
</evidence>